<dbReference type="EMBL" id="LT670817">
    <property type="protein sequence ID" value="SHG34608.1"/>
    <property type="molecule type" value="Genomic_DNA"/>
</dbReference>
<dbReference type="Pfam" id="PF12951">
    <property type="entry name" value="PATR"/>
    <property type="match status" value="4"/>
</dbReference>
<dbReference type="Proteomes" id="UP000189796">
    <property type="component" value="Chromosome I"/>
</dbReference>
<proteinExistence type="predicted"/>
<evidence type="ECO:0000313" key="5">
    <source>
        <dbReference type="Proteomes" id="UP000189796"/>
    </source>
</evidence>
<evidence type="ECO:0000256" key="1">
    <source>
        <dbReference type="ARBA" id="ARBA00022729"/>
    </source>
</evidence>
<dbReference type="Gene3D" id="2.160.20.20">
    <property type="match status" value="1"/>
</dbReference>
<keyword evidence="1" id="KW-0732">Signal</keyword>
<dbReference type="InterPro" id="IPR012332">
    <property type="entry name" value="Autotransporter_pectin_lyase_C"/>
</dbReference>
<dbReference type="NCBIfam" id="TIGR02601">
    <property type="entry name" value="autotrns_rpt"/>
    <property type="match status" value="2"/>
</dbReference>
<dbReference type="OrthoDB" id="7195851at2"/>
<sequence>MVEIAAFEMAKSCKPNRSSGAGTKPNGGKTRRTGLLGTTAIAGIIAALSASPVHADDSWTGAASSDWFSAGNWSTGVPTGSTTTSIDSISGAGGGPNPVVEGPGTQSGDLTVGVNQGGSLTIQNGGVLGSGYSTIGQNPGSNGTVTVTGSGSKWQVKDLIVGQRGTGLLFVTGGGTLVTNGPGDTGAGTALIGGFLGGDAVATVDGVGSTWTNTGRLSVGLGASGTLLVGNGATVSSDLIQVGAFTGSGALVISTGATVSTGMILIDGGTLTIGGATAIPVAPGTLTTSLGVSFGPGVVGRTVVFNHTSNNYVFGSPITGDGSVIVENGTTILTGASTYTGGTTIAAGTVSVSSDGNLGNTTGGLTFNGGALQVTGTTFNSTARTITWGAGGGGFDIDDAANNFTVSQALTGGPLTKSGAGTLTLSGANTYAGATSINGGTLALSGSGSIAASSGVADNGTFDISAAGTGVLIKTLSGTGKVTLGANTLTLSNGSSTFSGAIGGSGGLTLTTGTETLSGTNTYTGATTIIGGTLALSGNGSIATSSGVSNNFGTFDISAASAGVSIQTLSGNGTVTLGANTLTLSNASSTYSGAIAGSGGLTLTTGTETLSGTLSYQGNTTVNGGTLHVTNAFTVLSTATLTVNNTGTYTIDQLLTNSGAIQVNAGGTLIATAGGITNNLGATIVNNGRIDDVLNNAGTVTNNLTYNADVATNTGTIANSATGTWTGNVITNASNATGISNAGTWVGNVQANTGMIANTGTWTGTVTSSGTFNNNSPGMVSGLLTNSGTAGNGGTLGGGLSNTAGTMTNTGTINGGATVSGGTLNTNTSTSAINGGLTNTATVNAQGQVNGSIANNAGGTFNATGDLTGNSTFTNANGANLNVNAGTYTSTGLVTNNGALAVANGATLTSMVNGITNNATGTIGNSGTINALNLANYGAVTNNAGANYNSDLANESTGTVTNSGNWTGNLTSNANSHAGAINNSGTWIGNADNDAGALVNSGTWTTTTGFINGGTLTTTGTISGGLTNSATANALGTVGGAILNHGAGIFTVTAALAGNDTFTNNGTARLNVTGGDFTGITTLSNNSTAAAGIAIATGRTLSANSVVNSAGATIGNSGTLSSLNSAVSNAGTLNTDVATSIVNGGLTNTGTVTAAGQVDGIIANNGAGTFTVDGTLAGNNTFTNNGTAQLIVAAGSFTGITTLTNNSTAGAGIVNAAGRTLSANAIVNNAGATINNLGTITTNSMIDNGAITGAYAMADGWLSGIGSVQNLAVNGGTFAPGNGAPGSSMTVTGSLALQSGALFLVQINPAPASFANVTGTAYLGGATVGAIFAAGSYVSKQYTLVQATGTVSGTFNPAVVNTNLPSNFHTNLSYDTHDAYLNLALNFGIPGGLNGNQQNVGNALTNFFNATGGIPIVFGALTPAALTQASGEIATGSQQTTFDAMNMFMGVMTDPFIGGRGDGATTGSDMTPFAEEFDAANAYAAKDSGRSQSESDAYAAIYRKAPAKVAPFSPSWSVWTAGYGGSQTTDGSIALGSNTATSSVYGTAVGADYRISPFTIAGFALAGGGTNFSVANGGTGRSDLFQAGAFIRHTVGPAYISAALAYGWQDITTDRTVTIAGVDQLRAEFDANAFSGRAEGGYRFVTPWMGVTPYAAGQFTTFDLPAYAEQALSGANTFALAYGSKSVTDTRTELGIRTDKSYAMQDAILTLRGRLAWAHDYDPDRSIAATFQTLPGASFVVNGAAQASDSALTTASAELKWRNGWSAAATFEGEFSDVTRSYAGKGVVRYAW</sequence>
<name>A0A1M5J1X8_9BRAD</name>
<dbReference type="InterPro" id="IPR011050">
    <property type="entry name" value="Pectin_lyase_fold/virulence"/>
</dbReference>
<dbReference type="SUPFAM" id="SSF103515">
    <property type="entry name" value="Autotransporter"/>
    <property type="match status" value="1"/>
</dbReference>
<protein>
    <submittedName>
        <fullName evidence="4">Uncharacterized conserved protein, contains a C-terminal beta-barrel porin domain</fullName>
    </submittedName>
</protein>
<gene>
    <name evidence="4" type="ORF">SAMN05443248_1226</name>
</gene>
<accession>A0A1M5J1X8</accession>
<dbReference type="SMART" id="SM00869">
    <property type="entry name" value="Autotransporter"/>
    <property type="match status" value="1"/>
</dbReference>
<reference evidence="4 5" key="1">
    <citation type="submission" date="2016-11" db="EMBL/GenBank/DDBJ databases">
        <authorList>
            <person name="Jaros S."/>
            <person name="Januszkiewicz K."/>
            <person name="Wedrychowicz H."/>
        </authorList>
    </citation>
    <scope>NUCLEOTIDE SEQUENCE [LARGE SCALE GENOMIC DNA]</scope>
    <source>
        <strain evidence="4 5">GAS138</strain>
    </source>
</reference>
<evidence type="ECO:0000313" key="4">
    <source>
        <dbReference type="EMBL" id="SHG34608.1"/>
    </source>
</evidence>
<dbReference type="InterPro" id="IPR036709">
    <property type="entry name" value="Autotransporte_beta_dom_sf"/>
</dbReference>
<evidence type="ECO:0000259" key="3">
    <source>
        <dbReference type="PROSITE" id="PS51208"/>
    </source>
</evidence>
<evidence type="ECO:0000256" key="2">
    <source>
        <dbReference type="SAM" id="MobiDB-lite"/>
    </source>
</evidence>
<organism evidence="4 5">
    <name type="scientific">Bradyrhizobium erythrophlei</name>
    <dbReference type="NCBI Taxonomy" id="1437360"/>
    <lineage>
        <taxon>Bacteria</taxon>
        <taxon>Pseudomonadati</taxon>
        <taxon>Pseudomonadota</taxon>
        <taxon>Alphaproteobacteria</taxon>
        <taxon>Hyphomicrobiales</taxon>
        <taxon>Nitrobacteraceae</taxon>
        <taxon>Bradyrhizobium</taxon>
    </lineage>
</organism>
<dbReference type="SUPFAM" id="SSF51126">
    <property type="entry name" value="Pectin lyase-like"/>
    <property type="match status" value="1"/>
</dbReference>
<feature type="domain" description="Autotransporter" evidence="3">
    <location>
        <begin position="1511"/>
        <end position="1792"/>
    </location>
</feature>
<dbReference type="PROSITE" id="PS51208">
    <property type="entry name" value="AUTOTRANSPORTER"/>
    <property type="match status" value="1"/>
</dbReference>
<feature type="region of interest" description="Disordered" evidence="2">
    <location>
        <begin position="12"/>
        <end position="33"/>
    </location>
</feature>
<dbReference type="Pfam" id="PF03797">
    <property type="entry name" value="Autotransporter"/>
    <property type="match status" value="1"/>
</dbReference>
<dbReference type="InterPro" id="IPR005546">
    <property type="entry name" value="Autotransporte_beta"/>
</dbReference>
<dbReference type="InterPro" id="IPR013425">
    <property type="entry name" value="Autotrns_rpt"/>
</dbReference>
<dbReference type="Gene3D" id="2.40.128.130">
    <property type="entry name" value="Autotransporter beta-domain"/>
    <property type="match status" value="1"/>
</dbReference>